<reference evidence="8 10" key="2">
    <citation type="submission" date="2019-03" db="EMBL/GenBank/DDBJ databases">
        <title>Genomic Encyclopedia of Type Strains, Phase IV (KMG-IV): sequencing the most valuable type-strain genomes for metagenomic binning, comparative biology and taxonomic classification.</title>
        <authorList>
            <person name="Goeker M."/>
        </authorList>
    </citation>
    <scope>NUCLEOTIDE SEQUENCE [LARGE SCALE GENOMIC DNA]</scope>
    <source>
        <strain evidence="8 10">DSM 101483</strain>
    </source>
</reference>
<evidence type="ECO:0000313" key="10">
    <source>
        <dbReference type="Proteomes" id="UP000295506"/>
    </source>
</evidence>
<dbReference type="InterPro" id="IPR018641">
    <property type="entry name" value="Trfase_1_rSAM/seldom-assoc"/>
</dbReference>
<keyword evidence="9" id="KW-1185">Reference proteome</keyword>
<evidence type="ECO:0000313" key="8">
    <source>
        <dbReference type="EMBL" id="TDT90712.1"/>
    </source>
</evidence>
<evidence type="ECO:0000259" key="6">
    <source>
        <dbReference type="Pfam" id="PF00535"/>
    </source>
</evidence>
<dbReference type="RefSeq" id="WP_066805956.1">
    <property type="nucleotide sequence ID" value="NZ_CP014206.1"/>
</dbReference>
<dbReference type="GO" id="GO:0005886">
    <property type="term" value="C:plasma membrane"/>
    <property type="evidence" value="ECO:0007669"/>
    <property type="project" value="UniProtKB-SubCell"/>
</dbReference>
<dbReference type="Pfam" id="PF00535">
    <property type="entry name" value="Glycos_transf_2"/>
    <property type="match status" value="1"/>
</dbReference>
<dbReference type="InterPro" id="IPR026461">
    <property type="entry name" value="Trfase_2_rSAM/seldom_assoc"/>
</dbReference>
<comment type="subcellular location">
    <subcellularLocation>
        <location evidence="1">Cell membrane</location>
    </subcellularLocation>
</comment>
<evidence type="ECO:0000313" key="9">
    <source>
        <dbReference type="Proteomes" id="UP000055611"/>
    </source>
</evidence>
<evidence type="ECO:0000256" key="4">
    <source>
        <dbReference type="ARBA" id="ARBA00022679"/>
    </source>
</evidence>
<dbReference type="AlphaFoldDB" id="A0A126QQS8"/>
<evidence type="ECO:0000256" key="3">
    <source>
        <dbReference type="ARBA" id="ARBA00022676"/>
    </source>
</evidence>
<evidence type="ECO:0000256" key="5">
    <source>
        <dbReference type="ARBA" id="ARBA00023136"/>
    </source>
</evidence>
<accession>A0A126QQS8</accession>
<dbReference type="InterPro" id="IPR029044">
    <property type="entry name" value="Nucleotide-diphossugar_trans"/>
</dbReference>
<dbReference type="Pfam" id="PF09837">
    <property type="entry name" value="DUF2064"/>
    <property type="match status" value="1"/>
</dbReference>
<dbReference type="EMBL" id="CP014206">
    <property type="protein sequence ID" value="AMK12413.1"/>
    <property type="molecule type" value="Genomic_DNA"/>
</dbReference>
<dbReference type="CDD" id="cd02522">
    <property type="entry name" value="GT_2_like_a"/>
    <property type="match status" value="1"/>
</dbReference>
<dbReference type="GO" id="GO:0016757">
    <property type="term" value="F:glycosyltransferase activity"/>
    <property type="evidence" value="ECO:0007669"/>
    <property type="project" value="UniProtKB-KW"/>
</dbReference>
<evidence type="ECO:0000256" key="2">
    <source>
        <dbReference type="ARBA" id="ARBA00022475"/>
    </source>
</evidence>
<dbReference type="Proteomes" id="UP000055611">
    <property type="component" value="Chromosome"/>
</dbReference>
<keyword evidence="4 8" id="KW-0808">Transferase</keyword>
<reference evidence="7 9" key="1">
    <citation type="journal article" date="2016" name="Front. Microbiol.">
        <title>Genome Sequence of the Piezophilic, Mesophilic Sulfate-Reducing Bacterium Desulfovibrio indicus J2T.</title>
        <authorList>
            <person name="Cao J."/>
            <person name="Maignien L."/>
            <person name="Shao Z."/>
            <person name="Alain K."/>
            <person name="Jebbar M."/>
        </authorList>
    </citation>
    <scope>NUCLEOTIDE SEQUENCE [LARGE SCALE GENOMIC DNA]</scope>
    <source>
        <strain evidence="7 9">J2</strain>
    </source>
</reference>
<dbReference type="Gene3D" id="3.90.550.10">
    <property type="entry name" value="Spore Coat Polysaccharide Biosynthesis Protein SpsA, Chain A"/>
    <property type="match status" value="2"/>
</dbReference>
<keyword evidence="5" id="KW-0472">Membrane</keyword>
<protein>
    <submittedName>
        <fullName evidence="8">RSAM/selenodomain-associated transferase 1/rSAM/selenodomain-associated transferase 2</fullName>
    </submittedName>
</protein>
<gene>
    <name evidence="7" type="ORF">AWY79_15545</name>
    <name evidence="8" type="ORF">EDC59_102142</name>
</gene>
<dbReference type="PANTHER" id="PTHR43646">
    <property type="entry name" value="GLYCOSYLTRANSFERASE"/>
    <property type="match status" value="1"/>
</dbReference>
<dbReference type="PANTHER" id="PTHR43646:SF2">
    <property type="entry name" value="GLYCOSYLTRANSFERASE 2-LIKE DOMAIN-CONTAINING PROTEIN"/>
    <property type="match status" value="1"/>
</dbReference>
<evidence type="ECO:0000313" key="7">
    <source>
        <dbReference type="EMBL" id="AMK12413.1"/>
    </source>
</evidence>
<keyword evidence="2" id="KW-1003">Cell membrane</keyword>
<dbReference type="SUPFAM" id="SSF53448">
    <property type="entry name" value="Nucleotide-diphospho-sugar transferases"/>
    <property type="match status" value="2"/>
</dbReference>
<dbReference type="EMBL" id="SOBK01000002">
    <property type="protein sequence ID" value="TDT90712.1"/>
    <property type="molecule type" value="Genomic_DNA"/>
</dbReference>
<feature type="domain" description="Glycosyltransferase 2-like" evidence="6">
    <location>
        <begin position="12"/>
        <end position="113"/>
    </location>
</feature>
<sequence length="467" mass="50117">MTPKATSAPPISVIIPVYGEETIIDQTVRMVRETACGVPVEIVVADGGPGHATLAALTEPDVTGVRCPPGRGVQMNAGGAAAHGEILVFLHADTRLPDGWPGRVAHALSGRAVAGAFSLGIDSPRRSLALVAAAANLRSRLERVPYGDQTLFFRADAFRALGGFAPVPIMEDVDIFRRLRTRGERIHILRERVLTSPRRWERDGVAWRTLCNWLLRLRYAFGATPERLAESYRPHADAPSRDCLLFFVKHPEPGAVKTRLARAASMETAARFYAALVEDRLAALECGDFDVLVCFAPARRREEIAAWLGPGREYLAQRGADLGERMENGFRDAFARGYDRVVLAGSDIPGLTPELVRSGLDVLTTGRAALGPAEDGGYYLAGFHRDGFVGAALHDPEWSTHGVFARARGALAGAGLAVAELDRLRDADTPDDLRALLDAGVFGGPVKPLARALLEEGSATGPGEGGR</sequence>
<dbReference type="InterPro" id="IPR001173">
    <property type="entry name" value="Glyco_trans_2-like"/>
</dbReference>
<dbReference type="NCBIfam" id="TIGR04283">
    <property type="entry name" value="glyco_like_mftF"/>
    <property type="match status" value="1"/>
</dbReference>
<evidence type="ECO:0000256" key="1">
    <source>
        <dbReference type="ARBA" id="ARBA00004236"/>
    </source>
</evidence>
<dbReference type="KEGG" id="dej:AWY79_15545"/>
<proteinExistence type="predicted"/>
<dbReference type="Proteomes" id="UP000295506">
    <property type="component" value="Unassembled WGS sequence"/>
</dbReference>
<name>A0A126QQS8_9BACT</name>
<dbReference type="NCBIfam" id="TIGR04282">
    <property type="entry name" value="glyco_like_cofC"/>
    <property type="match status" value="1"/>
</dbReference>
<dbReference type="OrthoDB" id="5291101at2"/>
<keyword evidence="3" id="KW-0328">Glycosyltransferase</keyword>
<organism evidence="8 10">
    <name type="scientific">Pseudodesulfovibrio indicus</name>
    <dbReference type="NCBI Taxonomy" id="1716143"/>
    <lineage>
        <taxon>Bacteria</taxon>
        <taxon>Pseudomonadati</taxon>
        <taxon>Thermodesulfobacteriota</taxon>
        <taxon>Desulfovibrionia</taxon>
        <taxon>Desulfovibrionales</taxon>
        <taxon>Desulfovibrionaceae</taxon>
    </lineage>
</organism>